<dbReference type="Proteomes" id="UP000008068">
    <property type="component" value="Unassembled WGS sequence"/>
</dbReference>
<gene>
    <name evidence="2" type="ORF">CAEBREN_04128</name>
</gene>
<evidence type="ECO:0000313" key="3">
    <source>
        <dbReference type="Proteomes" id="UP000008068"/>
    </source>
</evidence>
<dbReference type="EMBL" id="GL379939">
    <property type="protein sequence ID" value="EGT36846.1"/>
    <property type="molecule type" value="Genomic_DNA"/>
</dbReference>
<keyword evidence="1" id="KW-0472">Membrane</keyword>
<accession>G0NSL8</accession>
<sequence length="77" mass="9031">MTTDCVQPDDSRMYVLLFALTVLLFIHVLSLEKKNAMLRQMFIDVQLELNAVYDSMDEGLVFVPKEKKNNKYGWMLK</sequence>
<keyword evidence="1" id="KW-0812">Transmembrane</keyword>
<evidence type="ECO:0000256" key="1">
    <source>
        <dbReference type="SAM" id="Phobius"/>
    </source>
</evidence>
<keyword evidence="1" id="KW-1133">Transmembrane helix</keyword>
<dbReference type="HOGENOM" id="CLU_2640280_0_0_1"/>
<organism evidence="3">
    <name type="scientific">Caenorhabditis brenneri</name>
    <name type="common">Nematode worm</name>
    <dbReference type="NCBI Taxonomy" id="135651"/>
    <lineage>
        <taxon>Eukaryota</taxon>
        <taxon>Metazoa</taxon>
        <taxon>Ecdysozoa</taxon>
        <taxon>Nematoda</taxon>
        <taxon>Chromadorea</taxon>
        <taxon>Rhabditida</taxon>
        <taxon>Rhabditina</taxon>
        <taxon>Rhabditomorpha</taxon>
        <taxon>Rhabditoidea</taxon>
        <taxon>Rhabditidae</taxon>
        <taxon>Peloderinae</taxon>
        <taxon>Caenorhabditis</taxon>
    </lineage>
</organism>
<name>G0NSL8_CAEBE</name>
<feature type="transmembrane region" description="Helical" evidence="1">
    <location>
        <begin position="12"/>
        <end position="31"/>
    </location>
</feature>
<protein>
    <submittedName>
        <fullName evidence="2">Uncharacterized protein</fullName>
    </submittedName>
</protein>
<dbReference type="InParanoid" id="G0NSL8"/>
<proteinExistence type="predicted"/>
<evidence type="ECO:0000313" key="2">
    <source>
        <dbReference type="EMBL" id="EGT36846.1"/>
    </source>
</evidence>
<reference evidence="3" key="1">
    <citation type="submission" date="2011-07" db="EMBL/GenBank/DDBJ databases">
        <authorList>
            <consortium name="Caenorhabditis brenneri Sequencing and Analysis Consortium"/>
            <person name="Wilson R.K."/>
        </authorList>
    </citation>
    <scope>NUCLEOTIDE SEQUENCE [LARGE SCALE GENOMIC DNA]</scope>
    <source>
        <strain evidence="3">PB2801</strain>
    </source>
</reference>
<keyword evidence="3" id="KW-1185">Reference proteome</keyword>
<dbReference type="AlphaFoldDB" id="G0NSL8"/>